<gene>
    <name evidence="2" type="ORF">JXQ802_LOCUS52837</name>
    <name evidence="1" type="ORF">PYM288_LOCUS36363</name>
</gene>
<dbReference type="AlphaFoldDB" id="A0A816DSX2"/>
<evidence type="ECO:0000313" key="3">
    <source>
        <dbReference type="Proteomes" id="UP000663870"/>
    </source>
</evidence>
<reference evidence="2" key="1">
    <citation type="submission" date="2021-02" db="EMBL/GenBank/DDBJ databases">
        <authorList>
            <person name="Nowell W R."/>
        </authorList>
    </citation>
    <scope>NUCLEOTIDE SEQUENCE</scope>
</reference>
<accession>A0A816DSX2</accession>
<proteinExistence type="predicted"/>
<dbReference type="Proteomes" id="UP000663854">
    <property type="component" value="Unassembled WGS sequence"/>
</dbReference>
<dbReference type="Proteomes" id="UP000663870">
    <property type="component" value="Unassembled WGS sequence"/>
</dbReference>
<dbReference type="EMBL" id="CAJNOL010008728">
    <property type="protein sequence ID" value="CAF1638473.1"/>
    <property type="molecule type" value="Genomic_DNA"/>
</dbReference>
<dbReference type="EMBL" id="CAJNOH010006980">
    <property type="protein sequence ID" value="CAF1446544.1"/>
    <property type="molecule type" value="Genomic_DNA"/>
</dbReference>
<keyword evidence="3" id="KW-1185">Reference proteome</keyword>
<evidence type="ECO:0000313" key="2">
    <source>
        <dbReference type="EMBL" id="CAF1638473.1"/>
    </source>
</evidence>
<name>A0A816DSX2_9BILA</name>
<evidence type="ECO:0000313" key="1">
    <source>
        <dbReference type="EMBL" id="CAF1446544.1"/>
    </source>
</evidence>
<evidence type="ECO:0008006" key="4">
    <source>
        <dbReference type="Google" id="ProtNLM"/>
    </source>
</evidence>
<comment type="caution">
    <text evidence="2">The sequence shown here is derived from an EMBL/GenBank/DDBJ whole genome shotgun (WGS) entry which is preliminary data.</text>
</comment>
<sequence>MTCNLNVTCGVSYRTYSAYKSHIYRRHSSQLYSSEPTFYNINASCTNNNEQDDADLPVDSNIIYDDYNNELFYLDNDVSLDLSTYENKEEPARTTASLSSTTVQENPSVSTLDIKKSYTSFIVQLREEFLVPKNTTHVICCYIITLMKRLEVLFEAQAKDIIDDNVCSKASKEKSTNKVIELNVLKGVIKNVCHEIKCITKNEYQFTKSCEEFFSYYPPEEIIVSANDEELEQGYFIPIDKSLSLMLRSQTILTEILRNFQQQRMAVEIDEDLMLSYRDGHFGSRIDDNNLTEQYRSRIDFINLVAICPTKIFKDNMKAKRFLQPIIDNLNQLQVNGLFINGVHIKFSFSTMVADNLAAHLIGGFQLNFNSGYFCRRCYIKYADKNLPILMTKADTRTSTDHDKFIEKIIQNPYESPLMGITRKSTFEQLIGFHPIMSLPGDLMHDFIEGICPLVMMAILKQASSMRLVTYGEI</sequence>
<protein>
    <recommendedName>
        <fullName evidence="4">C2H2-type domain-containing protein</fullName>
    </recommendedName>
</protein>
<organism evidence="2 3">
    <name type="scientific">Rotaria sordida</name>
    <dbReference type="NCBI Taxonomy" id="392033"/>
    <lineage>
        <taxon>Eukaryota</taxon>
        <taxon>Metazoa</taxon>
        <taxon>Spiralia</taxon>
        <taxon>Gnathifera</taxon>
        <taxon>Rotifera</taxon>
        <taxon>Eurotatoria</taxon>
        <taxon>Bdelloidea</taxon>
        <taxon>Philodinida</taxon>
        <taxon>Philodinidae</taxon>
        <taxon>Rotaria</taxon>
    </lineage>
</organism>